<keyword evidence="2" id="KW-1185">Reference proteome</keyword>
<dbReference type="Proteomes" id="UP000269396">
    <property type="component" value="Unassembled WGS sequence"/>
</dbReference>
<evidence type="ECO:0000313" key="1">
    <source>
        <dbReference type="EMBL" id="VDP63693.1"/>
    </source>
</evidence>
<reference evidence="1 2" key="1">
    <citation type="submission" date="2018-11" db="EMBL/GenBank/DDBJ databases">
        <authorList>
            <consortium name="Pathogen Informatics"/>
        </authorList>
    </citation>
    <scope>NUCLEOTIDE SEQUENCE [LARGE SCALE GENOMIC DNA]</scope>
    <source>
        <strain>Denwood</strain>
        <strain evidence="2">Zambia</strain>
    </source>
</reference>
<evidence type="ECO:0000313" key="2">
    <source>
        <dbReference type="Proteomes" id="UP000269396"/>
    </source>
</evidence>
<organism evidence="1 2">
    <name type="scientific">Schistosoma mattheei</name>
    <dbReference type="NCBI Taxonomy" id="31246"/>
    <lineage>
        <taxon>Eukaryota</taxon>
        <taxon>Metazoa</taxon>
        <taxon>Spiralia</taxon>
        <taxon>Lophotrochozoa</taxon>
        <taxon>Platyhelminthes</taxon>
        <taxon>Trematoda</taxon>
        <taxon>Digenea</taxon>
        <taxon>Strigeidida</taxon>
        <taxon>Schistosomatoidea</taxon>
        <taxon>Schistosomatidae</taxon>
        <taxon>Schistosoma</taxon>
    </lineage>
</organism>
<proteinExistence type="predicted"/>
<sequence>MSHPTLPHGFPSPVVPQEMPFHGVGSWEVTPAPHTCNSTRDQVDHIQILPTPPNTSLISPINPYHILLSLRTARANDSSTRNVISGLLKPHSKLHVGAFNVRTLCQIGQQASLARTLESSAIDVCCVSETCIQDPSSVIHLTSPCQNKEPTRFTLRVSGSPYAASRGLAGA</sequence>
<feature type="non-terminal residue" evidence="1">
    <location>
        <position position="171"/>
    </location>
</feature>
<dbReference type="AlphaFoldDB" id="A0A183PGM4"/>
<dbReference type="EMBL" id="UZAL01033581">
    <property type="protein sequence ID" value="VDP63693.1"/>
    <property type="molecule type" value="Genomic_DNA"/>
</dbReference>
<dbReference type="STRING" id="31246.A0A183PGM4"/>
<protein>
    <submittedName>
        <fullName evidence="1">Uncharacterized protein</fullName>
    </submittedName>
</protein>
<name>A0A183PGM4_9TREM</name>
<accession>A0A183PGM4</accession>
<gene>
    <name evidence="1" type="ORF">SMTD_LOCUS13510</name>
</gene>